<dbReference type="RefSeq" id="XP_013757825.1">
    <property type="nucleotide sequence ID" value="XM_013902371.1"/>
</dbReference>
<gene>
    <name evidence="2" type="ORF">AMSG_05404</name>
</gene>
<reference evidence="2 3" key="1">
    <citation type="submission" date="2010-05" db="EMBL/GenBank/DDBJ databases">
        <title>The Genome Sequence of Thecamonas trahens ATCC 50062.</title>
        <authorList>
            <consortium name="The Broad Institute Genome Sequencing Platform"/>
            <person name="Russ C."/>
            <person name="Cuomo C."/>
            <person name="Shea T."/>
            <person name="Young S.K."/>
            <person name="Zeng Q."/>
            <person name="Koehrsen M."/>
            <person name="Haas B."/>
            <person name="Borodovsky M."/>
            <person name="Guigo R."/>
            <person name="Alvarado L."/>
            <person name="Berlin A."/>
            <person name="Bochicchio J."/>
            <person name="Borenstein D."/>
            <person name="Chapman S."/>
            <person name="Chen Z."/>
            <person name="Freedman E."/>
            <person name="Gellesch M."/>
            <person name="Goldberg J."/>
            <person name="Griggs A."/>
            <person name="Gujja S."/>
            <person name="Heilman E."/>
            <person name="Heiman D."/>
            <person name="Hepburn T."/>
            <person name="Howarth C."/>
            <person name="Jen D."/>
            <person name="Larson L."/>
            <person name="Mehta T."/>
            <person name="Park D."/>
            <person name="Pearson M."/>
            <person name="Roberts A."/>
            <person name="Saif S."/>
            <person name="Shenoy N."/>
            <person name="Sisk P."/>
            <person name="Stolte C."/>
            <person name="Sykes S."/>
            <person name="Thomson T."/>
            <person name="Walk T."/>
            <person name="White J."/>
            <person name="Yandava C."/>
            <person name="Burger G."/>
            <person name="Gray M.W."/>
            <person name="Holland P.W.H."/>
            <person name="King N."/>
            <person name="Lang F.B.F."/>
            <person name="Roger A.J."/>
            <person name="Ruiz-Trillo I."/>
            <person name="Lander E."/>
            <person name="Nusbaum C."/>
        </authorList>
    </citation>
    <scope>NUCLEOTIDE SEQUENCE [LARGE SCALE GENOMIC DNA]</scope>
    <source>
        <strain evidence="2 3">ATCC 50062</strain>
    </source>
</reference>
<proteinExistence type="predicted"/>
<evidence type="ECO:0000313" key="2">
    <source>
        <dbReference type="EMBL" id="KNC49401.1"/>
    </source>
</evidence>
<feature type="transmembrane region" description="Helical" evidence="1">
    <location>
        <begin position="275"/>
        <end position="299"/>
    </location>
</feature>
<keyword evidence="1" id="KW-0472">Membrane</keyword>
<keyword evidence="1" id="KW-1133">Transmembrane helix</keyword>
<accession>A0A0L0DBA8</accession>
<evidence type="ECO:0000313" key="3">
    <source>
        <dbReference type="Proteomes" id="UP000054408"/>
    </source>
</evidence>
<dbReference type="GeneID" id="25564827"/>
<dbReference type="AlphaFoldDB" id="A0A0L0DBA8"/>
<protein>
    <submittedName>
        <fullName evidence="2">Uncharacterized protein</fullName>
    </submittedName>
</protein>
<name>A0A0L0DBA8_THETB</name>
<keyword evidence="1" id="KW-0812">Transmembrane</keyword>
<evidence type="ECO:0000256" key="1">
    <source>
        <dbReference type="SAM" id="Phobius"/>
    </source>
</evidence>
<keyword evidence="3" id="KW-1185">Reference proteome</keyword>
<sequence length="324" mass="33992">MADDVVAGAENALAADAQFAVVSDSPAAGNYDRECSSAGFVVPQPPRNSTADGADDNDEVECNCAPFRTGVTCAEDRPWGCSVERLNPLLACVPPSPELAALRVSDDPVCASFSVETVLDVEARVECAFLDGPLEVNNTLLAAFNYSVLVTDGPGEAPNTTVVIWAQPASLPWASLVLEHKVYNLNRLAASAQLQLAAIAPLASIGNVTLGFRLTIADIPPAYYAGGRLYTELRTRGDDVDGFVASSLQSVAPLIIDVKERTVGPTDDGEMAPALLGSLIALGVLGGIVLIVGGMYAYYLREAALAREIEAYRSEAAALKRPPL</sequence>
<dbReference type="Proteomes" id="UP000054408">
    <property type="component" value="Unassembled WGS sequence"/>
</dbReference>
<dbReference type="EMBL" id="GL349455">
    <property type="protein sequence ID" value="KNC49401.1"/>
    <property type="molecule type" value="Genomic_DNA"/>
</dbReference>
<organism evidence="2 3">
    <name type="scientific">Thecamonas trahens ATCC 50062</name>
    <dbReference type="NCBI Taxonomy" id="461836"/>
    <lineage>
        <taxon>Eukaryota</taxon>
        <taxon>Apusozoa</taxon>
        <taxon>Apusomonadida</taxon>
        <taxon>Apusomonadidae</taxon>
        <taxon>Thecamonas</taxon>
    </lineage>
</organism>